<reference evidence="3 4" key="1">
    <citation type="submission" date="2021-03" db="EMBL/GenBank/DDBJ databases">
        <title>Fibrella sp. HMF5405 genome sequencing and assembly.</title>
        <authorList>
            <person name="Kang H."/>
            <person name="Kim H."/>
            <person name="Bae S."/>
            <person name="Joh K."/>
        </authorList>
    </citation>
    <scope>NUCLEOTIDE SEQUENCE [LARGE SCALE GENOMIC DNA]</scope>
    <source>
        <strain evidence="3 4">HMF5405</strain>
    </source>
</reference>
<dbReference type="CDD" id="cd04301">
    <property type="entry name" value="NAT_SF"/>
    <property type="match status" value="1"/>
</dbReference>
<accession>A0ABS3JIC2</accession>
<evidence type="ECO:0000256" key="1">
    <source>
        <dbReference type="ARBA" id="ARBA00022679"/>
    </source>
</evidence>
<gene>
    <name evidence="3" type="ORF">J2I46_14285</name>
</gene>
<keyword evidence="1" id="KW-0808">Transferase</keyword>
<evidence type="ECO:0000313" key="4">
    <source>
        <dbReference type="Proteomes" id="UP000664628"/>
    </source>
</evidence>
<proteinExistence type="predicted"/>
<dbReference type="InterPro" id="IPR050769">
    <property type="entry name" value="NAT_camello-type"/>
</dbReference>
<dbReference type="EMBL" id="JAFMYW010000004">
    <property type="protein sequence ID" value="MBO0949761.1"/>
    <property type="molecule type" value="Genomic_DNA"/>
</dbReference>
<name>A0ABS3JIC2_9BACT</name>
<dbReference type="Proteomes" id="UP000664628">
    <property type="component" value="Unassembled WGS sequence"/>
</dbReference>
<dbReference type="PROSITE" id="PS51186">
    <property type="entry name" value="GNAT"/>
    <property type="match status" value="1"/>
</dbReference>
<dbReference type="Gene3D" id="3.40.630.30">
    <property type="match status" value="1"/>
</dbReference>
<sequence>MDSVTIVPFSPQHQAAFKQINVEWISDMFTVEPHDLEQLDHPEIHILPNGGEVLLAQHGDAIVGTVAIIRTGPDEFELAKMGMKKEARGLGIGRLLCQAAVDYARKMEAKRLWLESNKKADVAVKLYESIGFVHIPLRDSPYARANVHMELLFDTLTT</sequence>
<dbReference type="PANTHER" id="PTHR13947:SF37">
    <property type="entry name" value="LD18367P"/>
    <property type="match status" value="1"/>
</dbReference>
<keyword evidence="4" id="KW-1185">Reference proteome</keyword>
<dbReference type="SUPFAM" id="SSF55729">
    <property type="entry name" value="Acyl-CoA N-acyltransferases (Nat)"/>
    <property type="match status" value="1"/>
</dbReference>
<protein>
    <submittedName>
        <fullName evidence="3">GNAT family N-acetyltransferase</fullName>
    </submittedName>
</protein>
<organism evidence="3 4">
    <name type="scientific">Fibrella forsythiae</name>
    <dbReference type="NCBI Taxonomy" id="2817061"/>
    <lineage>
        <taxon>Bacteria</taxon>
        <taxon>Pseudomonadati</taxon>
        <taxon>Bacteroidota</taxon>
        <taxon>Cytophagia</taxon>
        <taxon>Cytophagales</taxon>
        <taxon>Spirosomataceae</taxon>
        <taxon>Fibrella</taxon>
    </lineage>
</organism>
<dbReference type="PANTHER" id="PTHR13947">
    <property type="entry name" value="GNAT FAMILY N-ACETYLTRANSFERASE"/>
    <property type="match status" value="1"/>
</dbReference>
<dbReference type="InterPro" id="IPR016181">
    <property type="entry name" value="Acyl_CoA_acyltransferase"/>
</dbReference>
<feature type="domain" description="N-acetyltransferase" evidence="2">
    <location>
        <begin position="4"/>
        <end position="154"/>
    </location>
</feature>
<dbReference type="Pfam" id="PF00583">
    <property type="entry name" value="Acetyltransf_1"/>
    <property type="match status" value="1"/>
</dbReference>
<comment type="caution">
    <text evidence="3">The sequence shown here is derived from an EMBL/GenBank/DDBJ whole genome shotgun (WGS) entry which is preliminary data.</text>
</comment>
<evidence type="ECO:0000313" key="3">
    <source>
        <dbReference type="EMBL" id="MBO0949761.1"/>
    </source>
</evidence>
<evidence type="ECO:0000259" key="2">
    <source>
        <dbReference type="PROSITE" id="PS51186"/>
    </source>
</evidence>
<dbReference type="InterPro" id="IPR000182">
    <property type="entry name" value="GNAT_dom"/>
</dbReference>
<dbReference type="RefSeq" id="WP_207329726.1">
    <property type="nucleotide sequence ID" value="NZ_JAFMYW010000004.1"/>
</dbReference>